<sequence>MKTVGSKEFGVIRMMDFRLGFAPAKATTLGVATRSRHRDTSRSEGDLSCRRVLRKLLSENVCKCMIIRLAWFMICDDIKRCIGTLSTLGECVVCGLYGVHVVCVEVSRGLCVVHVVSVYVACSLTPT</sequence>
<dbReference type="Proteomes" id="UP000652761">
    <property type="component" value="Unassembled WGS sequence"/>
</dbReference>
<dbReference type="AlphaFoldDB" id="A0A843U8C4"/>
<protein>
    <submittedName>
        <fullName evidence="1">Uncharacterized protein</fullName>
    </submittedName>
</protein>
<organism evidence="1 2">
    <name type="scientific">Colocasia esculenta</name>
    <name type="common">Wild taro</name>
    <name type="synonym">Arum esculentum</name>
    <dbReference type="NCBI Taxonomy" id="4460"/>
    <lineage>
        <taxon>Eukaryota</taxon>
        <taxon>Viridiplantae</taxon>
        <taxon>Streptophyta</taxon>
        <taxon>Embryophyta</taxon>
        <taxon>Tracheophyta</taxon>
        <taxon>Spermatophyta</taxon>
        <taxon>Magnoliopsida</taxon>
        <taxon>Liliopsida</taxon>
        <taxon>Araceae</taxon>
        <taxon>Aroideae</taxon>
        <taxon>Colocasieae</taxon>
        <taxon>Colocasia</taxon>
    </lineage>
</organism>
<comment type="caution">
    <text evidence="1">The sequence shown here is derived from an EMBL/GenBank/DDBJ whole genome shotgun (WGS) entry which is preliminary data.</text>
</comment>
<dbReference type="EMBL" id="NMUH01000473">
    <property type="protein sequence ID" value="MQL79735.1"/>
    <property type="molecule type" value="Genomic_DNA"/>
</dbReference>
<reference evidence="1" key="1">
    <citation type="submission" date="2017-07" db="EMBL/GenBank/DDBJ databases">
        <title>Taro Niue Genome Assembly and Annotation.</title>
        <authorList>
            <person name="Atibalentja N."/>
            <person name="Keating K."/>
            <person name="Fields C.J."/>
        </authorList>
    </citation>
    <scope>NUCLEOTIDE SEQUENCE</scope>
    <source>
        <strain evidence="1">Niue_2</strain>
        <tissue evidence="1">Leaf</tissue>
    </source>
</reference>
<gene>
    <name evidence="1" type="ORF">Taro_012184</name>
</gene>
<accession>A0A843U8C4</accession>
<feature type="non-terminal residue" evidence="1">
    <location>
        <position position="127"/>
    </location>
</feature>
<keyword evidence="2" id="KW-1185">Reference proteome</keyword>
<proteinExistence type="predicted"/>
<name>A0A843U8C4_COLES</name>
<evidence type="ECO:0000313" key="1">
    <source>
        <dbReference type="EMBL" id="MQL79735.1"/>
    </source>
</evidence>
<evidence type="ECO:0000313" key="2">
    <source>
        <dbReference type="Proteomes" id="UP000652761"/>
    </source>
</evidence>